<dbReference type="Proteomes" id="UP001174691">
    <property type="component" value="Unassembled WGS sequence"/>
</dbReference>
<organism evidence="1 2">
    <name type="scientific">Coniochaeta hoffmannii</name>
    <dbReference type="NCBI Taxonomy" id="91930"/>
    <lineage>
        <taxon>Eukaryota</taxon>
        <taxon>Fungi</taxon>
        <taxon>Dikarya</taxon>
        <taxon>Ascomycota</taxon>
        <taxon>Pezizomycotina</taxon>
        <taxon>Sordariomycetes</taxon>
        <taxon>Sordariomycetidae</taxon>
        <taxon>Coniochaetales</taxon>
        <taxon>Coniochaetaceae</taxon>
        <taxon>Coniochaeta</taxon>
    </lineage>
</organism>
<gene>
    <name evidence="1" type="ORF">NKR19_g9636</name>
</gene>
<comment type="caution">
    <text evidence="1">The sequence shown here is derived from an EMBL/GenBank/DDBJ whole genome shotgun (WGS) entry which is preliminary data.</text>
</comment>
<protein>
    <submittedName>
        <fullName evidence="1">Uncharacterized protein</fullName>
    </submittedName>
</protein>
<proteinExistence type="predicted"/>
<keyword evidence="2" id="KW-1185">Reference proteome</keyword>
<name>A0AA38RAX3_9PEZI</name>
<evidence type="ECO:0000313" key="2">
    <source>
        <dbReference type="Proteomes" id="UP001174691"/>
    </source>
</evidence>
<sequence>MLADKLLGPKPRVIPVPAEPVVQSYNSLVDKIDLFSNALTDLENLVPVVSTPPTLPGTSNRRPQPPASAMRGLYLGIPANDGMLSYWDLVSDRLGKIPHSQHIDGKFVSLTAPPSESGRRGGGGMMSASGLAGGLSSAWLPQHRFLYVAERVTTLTAQVASLGNSLLNMLQQRDTEGLARLRSTLELSVLKASRVAKLAAIEETPKSITALEGSKEVINERLGYYTSRDYMNTWGTTAVVVSGASLLIDIAVTVANLLAGGLKMMPQFTAGVSGFGGSPVVNVN</sequence>
<evidence type="ECO:0000313" key="1">
    <source>
        <dbReference type="EMBL" id="KAJ9131123.1"/>
    </source>
</evidence>
<dbReference type="AlphaFoldDB" id="A0AA38RAX3"/>
<accession>A0AA38RAX3</accession>
<reference evidence="1" key="1">
    <citation type="submission" date="2022-07" db="EMBL/GenBank/DDBJ databases">
        <title>Fungi with potential for degradation of polypropylene.</title>
        <authorList>
            <person name="Gostincar C."/>
        </authorList>
    </citation>
    <scope>NUCLEOTIDE SEQUENCE</scope>
    <source>
        <strain evidence="1">EXF-13287</strain>
    </source>
</reference>
<dbReference type="EMBL" id="JANBVN010000245">
    <property type="protein sequence ID" value="KAJ9131123.1"/>
    <property type="molecule type" value="Genomic_DNA"/>
</dbReference>